<gene>
    <name evidence="2" type="ORF">A2908_01235</name>
</gene>
<feature type="domain" description="Ribbon-helix-helix protein CopG" evidence="1">
    <location>
        <begin position="14"/>
        <end position="53"/>
    </location>
</feature>
<dbReference type="EMBL" id="MHPA01000006">
    <property type="protein sequence ID" value="OGZ73816.1"/>
    <property type="molecule type" value="Genomic_DNA"/>
</dbReference>
<dbReference type="Proteomes" id="UP000176774">
    <property type="component" value="Unassembled WGS sequence"/>
</dbReference>
<organism evidence="2 3">
    <name type="scientific">Candidatus Staskawiczbacteria bacterium RIFCSPLOWO2_01_FULL_38_12b</name>
    <dbReference type="NCBI Taxonomy" id="1802214"/>
    <lineage>
        <taxon>Bacteria</taxon>
        <taxon>Candidatus Staskawicziibacteriota</taxon>
    </lineage>
</organism>
<evidence type="ECO:0000313" key="3">
    <source>
        <dbReference type="Proteomes" id="UP000176774"/>
    </source>
</evidence>
<dbReference type="AlphaFoldDB" id="A0A1G2IGA7"/>
<dbReference type="SUPFAM" id="SSF47598">
    <property type="entry name" value="Ribbon-helix-helix"/>
    <property type="match status" value="1"/>
</dbReference>
<dbReference type="Pfam" id="PF01402">
    <property type="entry name" value="RHH_1"/>
    <property type="match status" value="1"/>
</dbReference>
<dbReference type="GO" id="GO:0006355">
    <property type="term" value="P:regulation of DNA-templated transcription"/>
    <property type="evidence" value="ECO:0007669"/>
    <property type="project" value="InterPro"/>
</dbReference>
<evidence type="ECO:0000259" key="1">
    <source>
        <dbReference type="Pfam" id="PF01402"/>
    </source>
</evidence>
<dbReference type="CDD" id="cd22231">
    <property type="entry name" value="RHH_NikR_HicB-like"/>
    <property type="match status" value="1"/>
</dbReference>
<name>A0A1G2IGA7_9BACT</name>
<dbReference type="STRING" id="1802214.A2908_01235"/>
<proteinExistence type="predicted"/>
<sequence>MYYNQKNNIMRSIINISLPKELSQKVDSLVKKGKYSTKSEFLRDLIRNRIEEEEVLGELKKSQEEIRQGKGKTLRSLKDLR</sequence>
<dbReference type="InterPro" id="IPR002145">
    <property type="entry name" value="CopG"/>
</dbReference>
<dbReference type="InterPro" id="IPR010985">
    <property type="entry name" value="Ribbon_hlx_hlx"/>
</dbReference>
<reference evidence="2 3" key="1">
    <citation type="journal article" date="2016" name="Nat. Commun.">
        <title>Thousands of microbial genomes shed light on interconnected biogeochemical processes in an aquifer system.</title>
        <authorList>
            <person name="Anantharaman K."/>
            <person name="Brown C.T."/>
            <person name="Hug L.A."/>
            <person name="Sharon I."/>
            <person name="Castelle C.J."/>
            <person name="Probst A.J."/>
            <person name="Thomas B.C."/>
            <person name="Singh A."/>
            <person name="Wilkins M.J."/>
            <person name="Karaoz U."/>
            <person name="Brodie E.L."/>
            <person name="Williams K.H."/>
            <person name="Hubbard S.S."/>
            <person name="Banfield J.F."/>
        </authorList>
    </citation>
    <scope>NUCLEOTIDE SEQUENCE [LARGE SCALE GENOMIC DNA]</scope>
</reference>
<accession>A0A1G2IGA7</accession>
<evidence type="ECO:0000313" key="2">
    <source>
        <dbReference type="EMBL" id="OGZ73816.1"/>
    </source>
</evidence>
<dbReference type="Gene3D" id="1.10.1220.10">
    <property type="entry name" value="Met repressor-like"/>
    <property type="match status" value="1"/>
</dbReference>
<comment type="caution">
    <text evidence="2">The sequence shown here is derived from an EMBL/GenBank/DDBJ whole genome shotgun (WGS) entry which is preliminary data.</text>
</comment>
<protein>
    <recommendedName>
        <fullName evidence="1">Ribbon-helix-helix protein CopG domain-containing protein</fullName>
    </recommendedName>
</protein>
<dbReference type="InterPro" id="IPR013321">
    <property type="entry name" value="Arc_rbn_hlx_hlx"/>
</dbReference>